<keyword evidence="2" id="KW-1185">Reference proteome</keyword>
<evidence type="ECO:0000313" key="1">
    <source>
        <dbReference type="EMBL" id="USE84313.1"/>
    </source>
</evidence>
<dbReference type="RefSeq" id="WP_116763134.1">
    <property type="nucleotide sequence ID" value="NZ_CP098732.1"/>
</dbReference>
<sequence>MTSNIQRLKLKVFAERYWQDEASRPKRDTLVSHIKRGWLSGKKIGKQWYVECTSWGAPLYYSDDVPKVELESPPKTGNSIADRILAEI</sequence>
<dbReference type="AlphaFoldDB" id="A0AAE9LTB6"/>
<gene>
    <name evidence="1" type="ORF">M5E07_05805</name>
</gene>
<reference evidence="1" key="1">
    <citation type="submission" date="2022-06" db="EMBL/GenBank/DDBJ databases">
        <title>Isolation, identification and characterization of iprodione-degrading strains in Lhasa, Tibet.</title>
        <authorList>
            <person name="Pan H."/>
        </authorList>
    </citation>
    <scope>NUCLEOTIDE SEQUENCE</scope>
    <source>
        <strain evidence="1">Y-23</strain>
    </source>
</reference>
<evidence type="ECO:0000313" key="2">
    <source>
        <dbReference type="Proteomes" id="UP001056716"/>
    </source>
</evidence>
<dbReference type="KEGG" id="atz:M5E07_05805"/>
<protein>
    <submittedName>
        <fullName evidence="1">Uncharacterized protein</fullName>
    </submittedName>
</protein>
<accession>A0AAE9LTB6</accession>
<proteinExistence type="predicted"/>
<dbReference type="Proteomes" id="UP001056716">
    <property type="component" value="Chromosome"/>
</dbReference>
<organism evidence="1 2">
    <name type="scientific">Acinetobacter tibetensis</name>
    <dbReference type="NCBI Taxonomy" id="2943497"/>
    <lineage>
        <taxon>Bacteria</taxon>
        <taxon>Pseudomonadati</taxon>
        <taxon>Pseudomonadota</taxon>
        <taxon>Gammaproteobacteria</taxon>
        <taxon>Moraxellales</taxon>
        <taxon>Moraxellaceae</taxon>
        <taxon>Acinetobacter</taxon>
    </lineage>
</organism>
<name>A0AAE9LTB6_9GAMM</name>
<dbReference type="EMBL" id="CP098732">
    <property type="protein sequence ID" value="USE84313.1"/>
    <property type="molecule type" value="Genomic_DNA"/>
</dbReference>